<keyword evidence="2" id="KW-1185">Reference proteome</keyword>
<accession>A0A372LQ34</accession>
<gene>
    <name evidence="1" type="ORF">D0469_06920</name>
</gene>
<evidence type="ECO:0000313" key="1">
    <source>
        <dbReference type="EMBL" id="RFU70325.1"/>
    </source>
</evidence>
<dbReference type="EMBL" id="QVTE01000016">
    <property type="protein sequence ID" value="RFU70325.1"/>
    <property type="molecule type" value="Genomic_DNA"/>
</dbReference>
<comment type="caution">
    <text evidence="1">The sequence shown here is derived from an EMBL/GenBank/DDBJ whole genome shotgun (WGS) entry which is preliminary data.</text>
</comment>
<name>A0A372LQ34_9BACI</name>
<protein>
    <submittedName>
        <fullName evidence="1">Uncharacterized protein</fullName>
    </submittedName>
</protein>
<evidence type="ECO:0000313" key="2">
    <source>
        <dbReference type="Proteomes" id="UP000264541"/>
    </source>
</evidence>
<dbReference type="Proteomes" id="UP000264541">
    <property type="component" value="Unassembled WGS sequence"/>
</dbReference>
<dbReference type="OrthoDB" id="9860132at2"/>
<organism evidence="1 2">
    <name type="scientific">Peribacillus saganii</name>
    <dbReference type="NCBI Taxonomy" id="2303992"/>
    <lineage>
        <taxon>Bacteria</taxon>
        <taxon>Bacillati</taxon>
        <taxon>Bacillota</taxon>
        <taxon>Bacilli</taxon>
        <taxon>Bacillales</taxon>
        <taxon>Bacillaceae</taxon>
        <taxon>Peribacillus</taxon>
    </lineage>
</organism>
<dbReference type="RefSeq" id="WP_117325908.1">
    <property type="nucleotide sequence ID" value="NZ_QVTE01000016.1"/>
</dbReference>
<sequence>MTNNKSNVSLVDSFVAGRFRQKDYITPDKYHYLMEKWITDEMKDIYKQLDKSLDLQERNQLLHALINRSPYINEFLQTKYYCDQQVKRTVLPQSENAVFSSQLGHMANFLLDKYDEVNGKWKEYTTLTAYGHEKGSKRNLEISYEDPSGDEQFVKEKGVVYVNTLHDAMGQTGTNYRLSEEKKREIRKQYLIANLDKYPELKEAYVNWLEFGKAYGFSDDYSKEQQKQIQLKHIETLKGSNHPLSSSKRLYKLREMYNHVGYELSVMMKQLGDSIETKTYSNPVDTNNAVIELAKELSLSDPNHVRALLSYQSATGYERRLEDFPLFKMLSDKHIGDIDSPLYEVIHKFIKVVTEADLSLMEREIVHLIMNDTQIHNNPAMDRMINPYKNIALYINEKYNKQFDKRSLLHNINHKIVPVLVGTYRDIENGVTKKKCNRCKEHKFASETNYGKDRKALKSICKKCAAKKEGKRKQIV</sequence>
<reference evidence="1 2" key="1">
    <citation type="submission" date="2018-08" db="EMBL/GenBank/DDBJ databases">
        <title>Bacillus chawlae sp. nov., Bacillus glennii sp. nov., and Bacillus saganii sp. nov. Isolated from the Vehicle Assembly Building at Kennedy Space Center where the Viking Spacecraft were Assembled.</title>
        <authorList>
            <person name="Seuylemezian A."/>
            <person name="Vaishampayan P."/>
        </authorList>
    </citation>
    <scope>NUCLEOTIDE SEQUENCE [LARGE SCALE GENOMIC DNA]</scope>
    <source>
        <strain evidence="1 2">V47-23a</strain>
    </source>
</reference>
<dbReference type="AlphaFoldDB" id="A0A372LQ34"/>
<proteinExistence type="predicted"/>